<evidence type="ECO:0000256" key="1">
    <source>
        <dbReference type="SAM" id="MobiDB-lite"/>
    </source>
</evidence>
<feature type="compositionally biased region" description="Basic residues" evidence="1">
    <location>
        <begin position="188"/>
        <end position="201"/>
    </location>
</feature>
<dbReference type="PANTHER" id="PTHR46620">
    <property type="entry name" value="J DOMAIN-CONTAINING PROTEIN SPF31"/>
    <property type="match status" value="1"/>
</dbReference>
<evidence type="ECO:0000259" key="2">
    <source>
        <dbReference type="PROSITE" id="PS50076"/>
    </source>
</evidence>
<dbReference type="EMBL" id="CP014587">
    <property type="protein sequence ID" value="ANZ77661.1"/>
    <property type="molecule type" value="Genomic_DNA"/>
</dbReference>
<dbReference type="CDD" id="cd06257">
    <property type="entry name" value="DnaJ"/>
    <property type="match status" value="1"/>
</dbReference>
<dbReference type="PRINTS" id="PR00625">
    <property type="entry name" value="JDOMAIN"/>
</dbReference>
<dbReference type="InterPro" id="IPR001623">
    <property type="entry name" value="DnaJ_domain"/>
</dbReference>
<dbReference type="AlphaFoldDB" id="A0A1B2JID5"/>
<gene>
    <name evidence="3" type="ORF">ATY40_BA7505108</name>
</gene>
<evidence type="ECO:0000313" key="3">
    <source>
        <dbReference type="EMBL" id="ANZ77661.1"/>
    </source>
</evidence>
<dbReference type="PANTHER" id="PTHR46620:SF1">
    <property type="entry name" value="J DOMAIN-CONTAINING PROTEIN SPF31"/>
    <property type="match status" value="1"/>
</dbReference>
<dbReference type="Pfam" id="PF00226">
    <property type="entry name" value="DnaJ"/>
    <property type="match status" value="1"/>
</dbReference>
<sequence>MPDEVDLLQKEENELTREKEINRILSTFKLDSYAILDLKPGCSPEDIRKTFRKRSLLIHPDKTPNKRAPDAFDTLKKAHANLVDDSIREQLDSSYAEARKLLIRERKWNIDDARLNSSNFLVDWREKIKELLLEEELLKRLEKKRKMEEEGQLQQKKEEQLKETEGKRLQQQKWEDTRESRVQNWRSFVKKKRKKSKDVLA</sequence>
<dbReference type="SMART" id="SM00271">
    <property type="entry name" value="DnaJ"/>
    <property type="match status" value="1"/>
</dbReference>
<dbReference type="SUPFAM" id="SSF46565">
    <property type="entry name" value="Chaperone J-domain"/>
    <property type="match status" value="1"/>
</dbReference>
<protein>
    <submittedName>
        <fullName evidence="3">BA75_05108T0</fullName>
    </submittedName>
</protein>
<dbReference type="InterPro" id="IPR036869">
    <property type="entry name" value="J_dom_sf"/>
</dbReference>
<feature type="domain" description="J" evidence="2">
    <location>
        <begin position="31"/>
        <end position="95"/>
    </location>
</feature>
<keyword evidence="4" id="KW-1185">Reference proteome</keyword>
<dbReference type="Gene3D" id="1.10.287.110">
    <property type="entry name" value="DnaJ domain"/>
    <property type="match status" value="1"/>
</dbReference>
<feature type="compositionally biased region" description="Basic and acidic residues" evidence="1">
    <location>
        <begin position="145"/>
        <end position="181"/>
    </location>
</feature>
<reference evidence="3 4" key="1">
    <citation type="submission" date="2016-02" db="EMBL/GenBank/DDBJ databases">
        <title>Comparative genomic and transcriptomic foundation for Pichia pastoris.</title>
        <authorList>
            <person name="Love K.R."/>
            <person name="Shah K.A."/>
            <person name="Whittaker C.A."/>
            <person name="Wu J."/>
            <person name="Bartlett M.C."/>
            <person name="Ma D."/>
            <person name="Leeson R.L."/>
            <person name="Priest M."/>
            <person name="Young S.K."/>
            <person name="Love J.C."/>
        </authorList>
    </citation>
    <scope>NUCLEOTIDE SEQUENCE [LARGE SCALE GENOMIC DNA]</scope>
    <source>
        <strain evidence="3 4">ATCC 28485</strain>
    </source>
</reference>
<feature type="region of interest" description="Disordered" evidence="1">
    <location>
        <begin position="145"/>
        <end position="201"/>
    </location>
</feature>
<organism evidence="3 4">
    <name type="scientific">Komagataella pastoris</name>
    <name type="common">Yeast</name>
    <name type="synonym">Pichia pastoris</name>
    <dbReference type="NCBI Taxonomy" id="4922"/>
    <lineage>
        <taxon>Eukaryota</taxon>
        <taxon>Fungi</taxon>
        <taxon>Dikarya</taxon>
        <taxon>Ascomycota</taxon>
        <taxon>Saccharomycotina</taxon>
        <taxon>Pichiomycetes</taxon>
        <taxon>Pichiales</taxon>
        <taxon>Pichiaceae</taxon>
        <taxon>Komagataella</taxon>
    </lineage>
</organism>
<dbReference type="OrthoDB" id="3980624at2759"/>
<dbReference type="PROSITE" id="PS50076">
    <property type="entry name" value="DNAJ_2"/>
    <property type="match status" value="1"/>
</dbReference>
<accession>A0A1B2JID5</accession>
<evidence type="ECO:0000313" key="4">
    <source>
        <dbReference type="Proteomes" id="UP000094565"/>
    </source>
</evidence>
<proteinExistence type="predicted"/>
<name>A0A1B2JID5_PICPA</name>
<dbReference type="Proteomes" id="UP000094565">
    <property type="component" value="Chromosome 4"/>
</dbReference>